<evidence type="ECO:0000313" key="1">
    <source>
        <dbReference type="EMBL" id="PXV65519.1"/>
    </source>
</evidence>
<gene>
    <name evidence="1" type="ORF">CLV62_107116</name>
</gene>
<evidence type="ECO:0000313" key="2">
    <source>
        <dbReference type="Proteomes" id="UP000247973"/>
    </source>
</evidence>
<comment type="caution">
    <text evidence="1">The sequence shown here is derived from an EMBL/GenBank/DDBJ whole genome shotgun (WGS) entry which is preliminary data.</text>
</comment>
<dbReference type="RefSeq" id="WP_170120036.1">
    <property type="nucleotide sequence ID" value="NZ_QICL01000007.1"/>
</dbReference>
<dbReference type="AlphaFoldDB" id="A0A2V3PQM0"/>
<keyword evidence="2" id="KW-1185">Reference proteome</keyword>
<proteinExistence type="predicted"/>
<sequence length="55" mass="6210">MDEKSTQVTGDEKLVEMLREENGPSAETLKFLRMFAHSYYAEPSLPEALSTTCLN</sequence>
<dbReference type="EMBL" id="QICL01000007">
    <property type="protein sequence ID" value="PXV65519.1"/>
    <property type="molecule type" value="Genomic_DNA"/>
</dbReference>
<reference evidence="1 2" key="1">
    <citation type="submission" date="2018-03" db="EMBL/GenBank/DDBJ databases">
        <title>Genomic Encyclopedia of Archaeal and Bacterial Type Strains, Phase II (KMG-II): from individual species to whole genera.</title>
        <authorList>
            <person name="Goeker M."/>
        </authorList>
    </citation>
    <scope>NUCLEOTIDE SEQUENCE [LARGE SCALE GENOMIC DNA]</scope>
    <source>
        <strain evidence="1 2">DSM 100214</strain>
    </source>
</reference>
<accession>A0A2V3PQM0</accession>
<protein>
    <submittedName>
        <fullName evidence="1">Uncharacterized protein</fullName>
    </submittedName>
</protein>
<organism evidence="1 2">
    <name type="scientific">Dysgonomonas alginatilytica</name>
    <dbReference type="NCBI Taxonomy" id="1605892"/>
    <lineage>
        <taxon>Bacteria</taxon>
        <taxon>Pseudomonadati</taxon>
        <taxon>Bacteroidota</taxon>
        <taxon>Bacteroidia</taxon>
        <taxon>Bacteroidales</taxon>
        <taxon>Dysgonomonadaceae</taxon>
        <taxon>Dysgonomonas</taxon>
    </lineage>
</organism>
<name>A0A2V3PQM0_9BACT</name>
<dbReference type="Proteomes" id="UP000247973">
    <property type="component" value="Unassembled WGS sequence"/>
</dbReference>